<evidence type="ECO:0000256" key="3">
    <source>
        <dbReference type="ARBA" id="ARBA00023274"/>
    </source>
</evidence>
<dbReference type="InterPro" id="IPR002136">
    <property type="entry name" value="Ribosomal_uL4"/>
</dbReference>
<dbReference type="GO" id="GO:0006412">
    <property type="term" value="P:translation"/>
    <property type="evidence" value="ECO:0007669"/>
    <property type="project" value="InterPro"/>
</dbReference>
<evidence type="ECO:0000256" key="2">
    <source>
        <dbReference type="ARBA" id="ARBA00022980"/>
    </source>
</evidence>
<feature type="region of interest" description="Disordered" evidence="4">
    <location>
        <begin position="1"/>
        <end position="38"/>
    </location>
</feature>
<dbReference type="PANTHER" id="PTHR10746">
    <property type="entry name" value="50S RIBOSOMAL PROTEIN L4"/>
    <property type="match status" value="1"/>
</dbReference>
<dbReference type="Pfam" id="PF00573">
    <property type="entry name" value="Ribosomal_L4"/>
    <property type="match status" value="1"/>
</dbReference>
<comment type="caution">
    <text evidence="5">The sequence shown here is derived from an EMBL/GenBank/DDBJ whole genome shotgun (WGS) entry which is preliminary data.</text>
</comment>
<proteinExistence type="inferred from homology"/>
<reference evidence="5" key="1">
    <citation type="submission" date="2019-08" db="EMBL/GenBank/DDBJ databases">
        <authorList>
            <person name="Kucharzyk K."/>
            <person name="Murdoch R.W."/>
            <person name="Higgins S."/>
            <person name="Loffler F."/>
        </authorList>
    </citation>
    <scope>NUCLEOTIDE SEQUENCE</scope>
</reference>
<evidence type="ECO:0000256" key="4">
    <source>
        <dbReference type="SAM" id="MobiDB-lite"/>
    </source>
</evidence>
<evidence type="ECO:0000256" key="1">
    <source>
        <dbReference type="ARBA" id="ARBA00010528"/>
    </source>
</evidence>
<accession>A0A645EQF2</accession>
<protein>
    <submittedName>
        <fullName evidence="5">50S ribosomal protein L4</fullName>
    </submittedName>
</protein>
<evidence type="ECO:0000313" key="5">
    <source>
        <dbReference type="EMBL" id="MPN04248.1"/>
    </source>
</evidence>
<keyword evidence="3" id="KW-0687">Ribonucleoprotein</keyword>
<dbReference type="InterPro" id="IPR013005">
    <property type="entry name" value="Ribosomal_uL4-like"/>
</dbReference>
<dbReference type="InterPro" id="IPR023574">
    <property type="entry name" value="Ribosomal_uL4_dom_sf"/>
</dbReference>
<dbReference type="GO" id="GO:0005840">
    <property type="term" value="C:ribosome"/>
    <property type="evidence" value="ECO:0007669"/>
    <property type="project" value="UniProtKB-KW"/>
</dbReference>
<keyword evidence="2 5" id="KW-0689">Ribosomal protein</keyword>
<dbReference type="SUPFAM" id="SSF52166">
    <property type="entry name" value="Ribosomal protein L4"/>
    <property type="match status" value="1"/>
</dbReference>
<name>A0A645EQF2_9ZZZZ</name>
<dbReference type="AlphaFoldDB" id="A0A645EQF2"/>
<dbReference type="Gene3D" id="3.40.1370.10">
    <property type="match status" value="1"/>
</dbReference>
<dbReference type="GO" id="GO:0003735">
    <property type="term" value="F:structural constituent of ribosome"/>
    <property type="evidence" value="ECO:0007669"/>
    <property type="project" value="InterPro"/>
</dbReference>
<sequence>MNQRSSYAKTKTRSEVNATRKKVWRQKGTGNARHGNRTAPIFVGGGVAMGPDGQQNYSLKLTKKMRRLAIRGVLTKFAKENRILIIDKFKELTPKTKEGIKLITGLKTVNKVLSESQKIGIITTKSLSNVKRAFSNVSKTSLLSTKSLNIYDLLNQNFLILSQKTIKNLK</sequence>
<dbReference type="EMBL" id="VSSQ01050174">
    <property type="protein sequence ID" value="MPN04248.1"/>
    <property type="molecule type" value="Genomic_DNA"/>
</dbReference>
<comment type="similarity">
    <text evidence="1">Belongs to the universal ribosomal protein uL4 family.</text>
</comment>
<gene>
    <name evidence="5" type="primary">rplD_46</name>
    <name evidence="5" type="ORF">SDC9_151484</name>
</gene>
<dbReference type="GO" id="GO:1990904">
    <property type="term" value="C:ribonucleoprotein complex"/>
    <property type="evidence" value="ECO:0007669"/>
    <property type="project" value="UniProtKB-KW"/>
</dbReference>
<dbReference type="PANTHER" id="PTHR10746:SF6">
    <property type="entry name" value="LARGE RIBOSOMAL SUBUNIT PROTEIN UL4M"/>
    <property type="match status" value="1"/>
</dbReference>
<dbReference type="NCBIfam" id="TIGR03953">
    <property type="entry name" value="rplD_bact"/>
    <property type="match status" value="1"/>
</dbReference>
<organism evidence="5">
    <name type="scientific">bioreactor metagenome</name>
    <dbReference type="NCBI Taxonomy" id="1076179"/>
    <lineage>
        <taxon>unclassified sequences</taxon>
        <taxon>metagenomes</taxon>
        <taxon>ecological metagenomes</taxon>
    </lineage>
</organism>